<evidence type="ECO:0000313" key="1">
    <source>
        <dbReference type="EMBL" id="PPV04312.1"/>
    </source>
</evidence>
<protein>
    <submittedName>
        <fullName evidence="1">DUF4411 domain-containing protein</fullName>
    </submittedName>
</protein>
<organism evidence="2 3">
    <name type="scientific">Xanthomonas bromi</name>
    <dbReference type="NCBI Taxonomy" id="56449"/>
    <lineage>
        <taxon>Bacteria</taxon>
        <taxon>Pseudomonadati</taxon>
        <taxon>Pseudomonadota</taxon>
        <taxon>Gammaproteobacteria</taxon>
        <taxon>Lysobacterales</taxon>
        <taxon>Lysobacteraceae</taxon>
        <taxon>Xanthomonas</taxon>
    </lineage>
</organism>
<dbReference type="InterPro" id="IPR016541">
    <property type="entry name" value="UCP008505"/>
</dbReference>
<proteinExistence type="predicted"/>
<dbReference type="PIRSF" id="PIRSF008505">
    <property type="entry name" value="UCP008505"/>
    <property type="match status" value="1"/>
</dbReference>
<dbReference type="Proteomes" id="UP000239710">
    <property type="component" value="Unassembled WGS sequence"/>
</dbReference>
<dbReference type="AlphaFoldDB" id="A0A1C3NSK3"/>
<sequence>MYVFDTGSYSKLKHYYPQVFSSLWQHLSALAQSGVIVSTREVRRELGNGAPIPHLIQWFDSNSQMFTTPTAGELHFVAAIFVIPHFQNIIGEQQRLTGLPVADPFVIAAAATRGFTVVTEEVFKPNSAKIPTVCQHFGIPCINLEQFMANERLSF</sequence>
<keyword evidence="4" id="KW-1185">Reference proteome</keyword>
<reference evidence="1 4" key="2">
    <citation type="submission" date="2016-08" db="EMBL/GenBank/DDBJ databases">
        <title>Evolution of the type three secretion system and type three effector repertoires in Xanthomonas.</title>
        <authorList>
            <person name="Merda D."/>
            <person name="Briand M."/>
            <person name="Bosis E."/>
            <person name="Rousseau C."/>
            <person name="Portier P."/>
            <person name="Jacques M.-A."/>
            <person name="Fischer-Le Saux M."/>
        </authorList>
    </citation>
    <scope>NUCLEOTIDE SEQUENCE [LARGE SCALE GENOMIC DNA]</scope>
    <source>
        <strain evidence="1 4">CFBP1976</strain>
    </source>
</reference>
<dbReference type="OrthoDB" id="338425at2"/>
<dbReference type="RefSeq" id="WP_083993327.1">
    <property type="nucleotide sequence ID" value="NZ_FLTX01000131.1"/>
</dbReference>
<dbReference type="STRING" id="56449.XBLMG947_4184"/>
<dbReference type="Proteomes" id="UP000092503">
    <property type="component" value="Unassembled WGS sequence"/>
</dbReference>
<gene>
    <name evidence="2" type="ORF">XBLMG947_4184</name>
    <name evidence="1" type="ORF">XbrCFBP1976_21365</name>
</gene>
<name>A0A1C3NSK3_9XANT</name>
<accession>A0A1C3NSK3</accession>
<dbReference type="CDD" id="cd18711">
    <property type="entry name" value="PIN_VapC-like_DUF411"/>
    <property type="match status" value="1"/>
</dbReference>
<dbReference type="EMBL" id="MDCE01000089">
    <property type="protein sequence ID" value="PPV04312.1"/>
    <property type="molecule type" value="Genomic_DNA"/>
</dbReference>
<reference evidence="2 3" key="1">
    <citation type="submission" date="2016-06" db="EMBL/GenBank/DDBJ databases">
        <authorList>
            <person name="Kjaerup R.B."/>
            <person name="Dalgaard T.S."/>
            <person name="Juul-Madsen H.R."/>
        </authorList>
    </citation>
    <scope>NUCLEOTIDE SEQUENCE [LARGE SCALE GENOMIC DNA]</scope>
    <source>
        <strain evidence="2">LMG947</strain>
    </source>
</reference>
<evidence type="ECO:0000313" key="4">
    <source>
        <dbReference type="Proteomes" id="UP000239710"/>
    </source>
</evidence>
<dbReference type="EMBL" id="FLTX01000131">
    <property type="protein sequence ID" value="SBV53346.1"/>
    <property type="molecule type" value="Genomic_DNA"/>
</dbReference>
<evidence type="ECO:0000313" key="2">
    <source>
        <dbReference type="EMBL" id="SBV53346.1"/>
    </source>
</evidence>
<dbReference type="Pfam" id="PF14367">
    <property type="entry name" value="DUF4411"/>
    <property type="match status" value="1"/>
</dbReference>
<evidence type="ECO:0000313" key="3">
    <source>
        <dbReference type="Proteomes" id="UP000092503"/>
    </source>
</evidence>